<dbReference type="PANTHER" id="PTHR28242">
    <property type="entry name" value="PHOSPHORELAY INTERMEDIATE PROTEIN YPD1"/>
    <property type="match status" value="1"/>
</dbReference>
<sequence length="134" mass="14942">METFQQILELDEDDEQDFSKGMAYAYFSQARQTFVEMTDAFSAKDLPKLSSLGHFLKGSSAALGVTKVQAACEKIQHYGQLRDEETGENGIDLTAEVALAKISNLLAKVKVEYAVAERWLKNWYGESGEQEPVP</sequence>
<dbReference type="InterPro" id="IPR045871">
    <property type="entry name" value="AHP1-5/YPD1"/>
</dbReference>
<protein>
    <recommendedName>
        <fullName evidence="2">HPt domain-containing protein</fullName>
    </recommendedName>
</protein>
<dbReference type="Proteomes" id="UP000027265">
    <property type="component" value="Unassembled WGS sequence"/>
</dbReference>
<reference evidence="4" key="1">
    <citation type="journal article" date="2014" name="Proc. Natl. Acad. Sci. U.S.A.">
        <title>Extensive sampling of basidiomycete genomes demonstrates inadequacy of the white-rot/brown-rot paradigm for wood decay fungi.</title>
        <authorList>
            <person name="Riley R."/>
            <person name="Salamov A.A."/>
            <person name="Brown D.W."/>
            <person name="Nagy L.G."/>
            <person name="Floudas D."/>
            <person name="Held B.W."/>
            <person name="Levasseur A."/>
            <person name="Lombard V."/>
            <person name="Morin E."/>
            <person name="Otillar R."/>
            <person name="Lindquist E.A."/>
            <person name="Sun H."/>
            <person name="LaButti K.M."/>
            <person name="Schmutz J."/>
            <person name="Jabbour D."/>
            <person name="Luo H."/>
            <person name="Baker S.E."/>
            <person name="Pisabarro A.G."/>
            <person name="Walton J.D."/>
            <person name="Blanchette R.A."/>
            <person name="Henrissat B."/>
            <person name="Martin F."/>
            <person name="Cullen D."/>
            <person name="Hibbett D.S."/>
            <person name="Grigoriev I.V."/>
        </authorList>
    </citation>
    <scope>NUCLEOTIDE SEQUENCE [LARGE SCALE GENOMIC DNA]</scope>
    <source>
        <strain evidence="4">MUCL 33604</strain>
    </source>
</reference>
<evidence type="ECO:0000256" key="1">
    <source>
        <dbReference type="PROSITE-ProRule" id="PRU00110"/>
    </source>
</evidence>
<proteinExistence type="predicted"/>
<feature type="modified residue" description="Phosphohistidine" evidence="1">
    <location>
        <position position="54"/>
    </location>
</feature>
<dbReference type="Pfam" id="PF01627">
    <property type="entry name" value="Hpt"/>
    <property type="match status" value="1"/>
</dbReference>
<dbReference type="GO" id="GO:0009927">
    <property type="term" value="F:histidine phosphotransfer kinase activity"/>
    <property type="evidence" value="ECO:0007669"/>
    <property type="project" value="InterPro"/>
</dbReference>
<dbReference type="PROSITE" id="PS50894">
    <property type="entry name" value="HPT"/>
    <property type="match status" value="1"/>
</dbReference>
<organism evidence="3 4">
    <name type="scientific">Jaapia argillacea MUCL 33604</name>
    <dbReference type="NCBI Taxonomy" id="933084"/>
    <lineage>
        <taxon>Eukaryota</taxon>
        <taxon>Fungi</taxon>
        <taxon>Dikarya</taxon>
        <taxon>Basidiomycota</taxon>
        <taxon>Agaricomycotina</taxon>
        <taxon>Agaricomycetes</taxon>
        <taxon>Agaricomycetidae</taxon>
        <taxon>Jaapiales</taxon>
        <taxon>Jaapiaceae</taxon>
        <taxon>Jaapia</taxon>
    </lineage>
</organism>
<dbReference type="InParanoid" id="A0A067Q5H3"/>
<dbReference type="AlphaFoldDB" id="A0A067Q5H3"/>
<dbReference type="InterPro" id="IPR036641">
    <property type="entry name" value="HPT_dom_sf"/>
</dbReference>
<evidence type="ECO:0000313" key="3">
    <source>
        <dbReference type="EMBL" id="KDQ62234.1"/>
    </source>
</evidence>
<dbReference type="Gene3D" id="1.20.120.160">
    <property type="entry name" value="HPT domain"/>
    <property type="match status" value="1"/>
</dbReference>
<dbReference type="HOGENOM" id="CLU_085158_2_1_1"/>
<name>A0A067Q5H3_9AGAM</name>
<dbReference type="GO" id="GO:0005634">
    <property type="term" value="C:nucleus"/>
    <property type="evidence" value="ECO:0007669"/>
    <property type="project" value="TreeGrafter"/>
</dbReference>
<gene>
    <name evidence="3" type="ORF">JAAARDRAFT_30119</name>
</gene>
<evidence type="ECO:0000313" key="4">
    <source>
        <dbReference type="Proteomes" id="UP000027265"/>
    </source>
</evidence>
<dbReference type="InterPro" id="IPR008207">
    <property type="entry name" value="Sig_transdc_His_kin_Hpt_dom"/>
</dbReference>
<keyword evidence="4" id="KW-1185">Reference proteome</keyword>
<feature type="domain" description="HPt" evidence="2">
    <location>
        <begin position="15"/>
        <end position="123"/>
    </location>
</feature>
<dbReference type="PANTHER" id="PTHR28242:SF52">
    <property type="entry name" value="PHOSPHORELAY INTERMEDIATE PROTEIN YPD1"/>
    <property type="match status" value="1"/>
</dbReference>
<accession>A0A067Q5H3</accession>
<dbReference type="SUPFAM" id="SSF47226">
    <property type="entry name" value="Histidine-containing phosphotransfer domain, HPT domain"/>
    <property type="match status" value="1"/>
</dbReference>
<dbReference type="EMBL" id="KL197711">
    <property type="protein sequence ID" value="KDQ62234.1"/>
    <property type="molecule type" value="Genomic_DNA"/>
</dbReference>
<dbReference type="GO" id="GO:0005737">
    <property type="term" value="C:cytoplasm"/>
    <property type="evidence" value="ECO:0007669"/>
    <property type="project" value="TreeGrafter"/>
</dbReference>
<keyword evidence="1" id="KW-0597">Phosphoprotein</keyword>
<dbReference type="GO" id="GO:0000160">
    <property type="term" value="P:phosphorelay signal transduction system"/>
    <property type="evidence" value="ECO:0007669"/>
    <property type="project" value="InterPro"/>
</dbReference>
<dbReference type="STRING" id="933084.A0A067Q5H3"/>
<evidence type="ECO:0000259" key="2">
    <source>
        <dbReference type="PROSITE" id="PS50894"/>
    </source>
</evidence>
<dbReference type="OrthoDB" id="1673781at2759"/>
<dbReference type="GO" id="GO:0043424">
    <property type="term" value="F:protein histidine kinase binding"/>
    <property type="evidence" value="ECO:0007669"/>
    <property type="project" value="InterPro"/>
</dbReference>